<accession>A0ABZ2XE67</accession>
<evidence type="ECO:0000256" key="11">
    <source>
        <dbReference type="PROSITE-ProRule" id="PRU01360"/>
    </source>
</evidence>
<keyword evidence="3 11" id="KW-0813">Transport</keyword>
<evidence type="ECO:0000259" key="16">
    <source>
        <dbReference type="Pfam" id="PF07715"/>
    </source>
</evidence>
<dbReference type="Pfam" id="PF00593">
    <property type="entry name" value="TonB_dep_Rec_b-barrel"/>
    <property type="match status" value="1"/>
</dbReference>
<keyword evidence="18" id="KW-1185">Reference proteome</keyword>
<keyword evidence="10 11" id="KW-0998">Cell outer membrane</keyword>
<evidence type="ECO:0000256" key="9">
    <source>
        <dbReference type="ARBA" id="ARBA00023170"/>
    </source>
</evidence>
<evidence type="ECO:0000256" key="2">
    <source>
        <dbReference type="ARBA" id="ARBA00009810"/>
    </source>
</evidence>
<feature type="domain" description="TonB-dependent receptor-like beta-barrel" evidence="15">
    <location>
        <begin position="287"/>
        <end position="706"/>
    </location>
</feature>
<feature type="region of interest" description="Disordered" evidence="13">
    <location>
        <begin position="219"/>
        <end position="242"/>
    </location>
</feature>
<evidence type="ECO:0000256" key="7">
    <source>
        <dbReference type="ARBA" id="ARBA00023077"/>
    </source>
</evidence>
<proteinExistence type="inferred from homology"/>
<name>A0ABZ2XE67_9RHOO</name>
<dbReference type="SUPFAM" id="SSF56935">
    <property type="entry name" value="Porins"/>
    <property type="match status" value="1"/>
</dbReference>
<evidence type="ECO:0000256" key="4">
    <source>
        <dbReference type="ARBA" id="ARBA00022452"/>
    </source>
</evidence>
<dbReference type="Gene3D" id="2.170.130.10">
    <property type="entry name" value="TonB-dependent receptor, plug domain"/>
    <property type="match status" value="1"/>
</dbReference>
<dbReference type="EMBL" id="CP151406">
    <property type="protein sequence ID" value="WZJ20918.1"/>
    <property type="molecule type" value="Genomic_DNA"/>
</dbReference>
<evidence type="ECO:0000256" key="13">
    <source>
        <dbReference type="SAM" id="MobiDB-lite"/>
    </source>
</evidence>
<keyword evidence="8 11" id="KW-0472">Membrane</keyword>
<evidence type="ECO:0000256" key="12">
    <source>
        <dbReference type="RuleBase" id="RU003357"/>
    </source>
</evidence>
<dbReference type="Pfam" id="PF07715">
    <property type="entry name" value="Plug"/>
    <property type="match status" value="1"/>
</dbReference>
<dbReference type="NCBIfam" id="TIGR01785">
    <property type="entry name" value="TonB-hemin"/>
    <property type="match status" value="1"/>
</dbReference>
<keyword evidence="7 12" id="KW-0798">TonB box</keyword>
<comment type="similarity">
    <text evidence="2 11 12">Belongs to the TonB-dependent receptor family.</text>
</comment>
<organism evidence="17 18">
    <name type="scientific">Azonexus hydrophilus</name>
    <dbReference type="NCBI Taxonomy" id="418702"/>
    <lineage>
        <taxon>Bacteria</taxon>
        <taxon>Pseudomonadati</taxon>
        <taxon>Pseudomonadota</taxon>
        <taxon>Betaproteobacteria</taxon>
        <taxon>Rhodocyclales</taxon>
        <taxon>Azonexaceae</taxon>
        <taxon>Azonexus</taxon>
    </lineage>
</organism>
<keyword evidence="5 11" id="KW-0812">Transmembrane</keyword>
<evidence type="ECO:0000256" key="3">
    <source>
        <dbReference type="ARBA" id="ARBA00022448"/>
    </source>
</evidence>
<dbReference type="PANTHER" id="PTHR30069:SF29">
    <property type="entry name" value="HEMOGLOBIN AND HEMOGLOBIN-HAPTOGLOBIN-BINDING PROTEIN 1-RELATED"/>
    <property type="match status" value="1"/>
</dbReference>
<dbReference type="InterPro" id="IPR011276">
    <property type="entry name" value="TonB_haem/Hb_rcpt"/>
</dbReference>
<sequence>MHRIQWLGLRAIPCALLCAFSATTAFAETALDETIVSANRREASVDEATVTVSKVSREQMDRRLPADDADLFRDEPDVAMARDLRRFGATRVNIRGIEDNRVIQLVDGYRQPDYYNGGGATNFTMNATPGVMPDFLRQAEVVRGPASSLYGSDALGGVVGFVTLDPSDIAPGDKKTGLRLRGTWSSASDTLNGTILGALRGETAELLLGISQGKGEETENFGKLDITGPARSKANPTTTNDQGGIAKLIWRPLAGHKLTATVESREQDSKTDILRIPSSLSRVSQMRGDDSSERLRASIEYEHRPSNLFYDRMILRTYHQESNTHNNNKQVRSNTTAGCSGVTAGTNTCDIEQDFHFSQTSLGLSAQFESALRLGMHDHLLTYGLDLSRQEVSTKRDATIRNLTAGTVTKTLAGETYPLRDFADGRTDTIGVFIQDEISLANSGWTLVPGLRYDRTEIKPEVDALAQHALTAIGRQAVQQSHEAISPKFGARWAINEITTLFGQIASGFRAPNYSELNGAFRNTTQGYGSTPNPDLKPETSIGVEFGARFKHENMRGQVTVYDNRYKNFIESIRLNCPADPLCIPGISTYSSVNLNKVRIYGAEFKGSWDFAPGWRVDAGLAYAHGTNEQTGQPLNSVEPMRLSSGISYDTGNWGSETRLRAAQRKKRTDDTDGAWFQPAGYSVTDISVWYRPTKDTRIVATVNNLFDKKYWLWSDIRQADARNPLGVDFYSQPGRNFRLSLQADF</sequence>
<feature type="signal peptide" evidence="14">
    <location>
        <begin position="1"/>
        <end position="27"/>
    </location>
</feature>
<dbReference type="Proteomes" id="UP001479520">
    <property type="component" value="Chromosome"/>
</dbReference>
<evidence type="ECO:0000256" key="8">
    <source>
        <dbReference type="ARBA" id="ARBA00023136"/>
    </source>
</evidence>
<gene>
    <name evidence="17" type="ORF">AADV58_13335</name>
</gene>
<evidence type="ECO:0000313" key="17">
    <source>
        <dbReference type="EMBL" id="WZJ20918.1"/>
    </source>
</evidence>
<evidence type="ECO:0000256" key="10">
    <source>
        <dbReference type="ARBA" id="ARBA00023237"/>
    </source>
</evidence>
<protein>
    <submittedName>
        <fullName evidence="17">TonB-dependent hemoglobin/transferrin/lactoferrin family receptor</fullName>
    </submittedName>
</protein>
<dbReference type="Gene3D" id="2.40.170.20">
    <property type="entry name" value="TonB-dependent receptor, beta-barrel domain"/>
    <property type="match status" value="1"/>
</dbReference>
<evidence type="ECO:0000256" key="1">
    <source>
        <dbReference type="ARBA" id="ARBA00004571"/>
    </source>
</evidence>
<evidence type="ECO:0000256" key="14">
    <source>
        <dbReference type="SAM" id="SignalP"/>
    </source>
</evidence>
<dbReference type="PANTHER" id="PTHR30069">
    <property type="entry name" value="TONB-DEPENDENT OUTER MEMBRANE RECEPTOR"/>
    <property type="match status" value="1"/>
</dbReference>
<dbReference type="InterPro" id="IPR039426">
    <property type="entry name" value="TonB-dep_rcpt-like"/>
</dbReference>
<evidence type="ECO:0000256" key="5">
    <source>
        <dbReference type="ARBA" id="ARBA00022692"/>
    </source>
</evidence>
<dbReference type="InterPro" id="IPR036942">
    <property type="entry name" value="Beta-barrel_TonB_sf"/>
</dbReference>
<dbReference type="RefSeq" id="WP_028994753.1">
    <property type="nucleotide sequence ID" value="NZ_CP151406.1"/>
</dbReference>
<keyword evidence="6 14" id="KW-0732">Signal</keyword>
<dbReference type="PROSITE" id="PS52016">
    <property type="entry name" value="TONB_DEPENDENT_REC_3"/>
    <property type="match status" value="1"/>
</dbReference>
<feature type="chain" id="PRO_5045703145" evidence="14">
    <location>
        <begin position="28"/>
        <end position="746"/>
    </location>
</feature>
<reference evidence="17 18" key="1">
    <citation type="submission" date="2024-04" db="EMBL/GenBank/DDBJ databases">
        <title>Dissimilatory iodate-reducing microorganisms contribute to the enrichment of iodine in groundwater.</title>
        <authorList>
            <person name="Jiang Z."/>
        </authorList>
    </citation>
    <scope>NUCLEOTIDE SEQUENCE [LARGE SCALE GENOMIC DNA]</scope>
    <source>
        <strain evidence="17 18">NCP973</strain>
    </source>
</reference>
<keyword evidence="4 11" id="KW-1134">Transmembrane beta strand</keyword>
<dbReference type="InterPro" id="IPR037066">
    <property type="entry name" value="Plug_dom_sf"/>
</dbReference>
<dbReference type="InterPro" id="IPR010949">
    <property type="entry name" value="TonB_Hb/transfer/lactofer_rcpt"/>
</dbReference>
<keyword evidence="9 17" id="KW-0675">Receptor</keyword>
<dbReference type="InterPro" id="IPR000531">
    <property type="entry name" value="Beta-barrel_TonB"/>
</dbReference>
<evidence type="ECO:0000256" key="6">
    <source>
        <dbReference type="ARBA" id="ARBA00022729"/>
    </source>
</evidence>
<evidence type="ECO:0000259" key="15">
    <source>
        <dbReference type="Pfam" id="PF00593"/>
    </source>
</evidence>
<dbReference type="CDD" id="cd01347">
    <property type="entry name" value="ligand_gated_channel"/>
    <property type="match status" value="1"/>
</dbReference>
<evidence type="ECO:0000313" key="18">
    <source>
        <dbReference type="Proteomes" id="UP001479520"/>
    </source>
</evidence>
<dbReference type="InterPro" id="IPR012910">
    <property type="entry name" value="Plug_dom"/>
</dbReference>
<comment type="subcellular location">
    <subcellularLocation>
        <location evidence="1 11">Cell outer membrane</location>
        <topology evidence="1 11">Multi-pass membrane protein</topology>
    </subcellularLocation>
</comment>
<feature type="domain" description="TonB-dependent receptor plug" evidence="16">
    <location>
        <begin position="46"/>
        <end position="158"/>
    </location>
</feature>
<dbReference type="NCBIfam" id="TIGR01786">
    <property type="entry name" value="TonB-hemlactrns"/>
    <property type="match status" value="1"/>
</dbReference>